<feature type="compositionally biased region" description="Low complexity" evidence="1">
    <location>
        <begin position="328"/>
        <end position="344"/>
    </location>
</feature>
<evidence type="ECO:0000256" key="1">
    <source>
        <dbReference type="SAM" id="MobiDB-lite"/>
    </source>
</evidence>
<proteinExistence type="predicted"/>
<reference evidence="3 4" key="1">
    <citation type="submission" date="2021-02" db="EMBL/GenBank/DDBJ databases">
        <title>Genome assembly of Pseudopithomyces chartarum.</title>
        <authorList>
            <person name="Jauregui R."/>
            <person name="Singh J."/>
            <person name="Voisey C."/>
        </authorList>
    </citation>
    <scope>NUCLEOTIDE SEQUENCE [LARGE SCALE GENOMIC DNA]</scope>
    <source>
        <strain evidence="3 4">AGR01</strain>
    </source>
</reference>
<name>A0AAN6LT54_9PLEO</name>
<dbReference type="EMBL" id="WVTA01000010">
    <property type="protein sequence ID" value="KAK3203807.1"/>
    <property type="molecule type" value="Genomic_DNA"/>
</dbReference>
<sequence>MHSSLFIFTLFTALATAEPKNNTYFRHVIRTGQHFSHPPDLHPNKSTALSKVPSQKVSPGVEGLFSICMEPVFTVTATVTTFCDPKTHSTPFHGEGANSTYLGISSRPETTDFNAHRLPVTTHLFPSVIFRNTTIFSTKSVVATITRTTVVVDTLTKTKVYAHTTIPLPTSKTEKEYTDEDITSSFVNTNLSSQGSPDSHKLSQTKTLQPDPSVTEDSIDELLKLLSHTPRPGGKAPADNVTEDDEGENGQFEDDEDGDGVDDELGAPSAVSHNDGNEAEEHSPKPEVDYYNDDDSESVDEEDTEDDTTDSEDDQDDDTTDSKDHLTSTHISTSKTSSQHQSPSRTIHGQYTSSYTRTRVTFKPTRSIKKPYTNHTLATNLQSHVLPSTSSQALPLDILVDMMTGHHTADSSNAPTSSTPSSGVVVVTTKHVFAAPTSLVNFATPIGNTVLLPPLIPTEMIIEAAPASNQSPKPSRLAKTTLSAPKHSDAPSTSTSIRKSQTAPTSTVHTKITKESSSFSWSTAERPGVASTSVNAASTKSTIAVAIPATASGGASSSSTSSKLSTITRVFSGPSMTATMVMLDWPEVKLPPVQITEGSHKHSSPSASSIRLHSKSEKSSTSSSTTAPSSHTNSGLRVHNHVTLHSLVPVSATITTDKDSKGTTETESHDVVRHGVTSPESWEALPSYLWVLEKANREQACRHMCQEWERCWKKCRYYEVDGEQRQDSGDSDSRARG</sequence>
<feature type="region of interest" description="Disordered" evidence="1">
    <location>
        <begin position="187"/>
        <end position="214"/>
    </location>
</feature>
<dbReference type="AlphaFoldDB" id="A0AAN6LT54"/>
<feature type="compositionally biased region" description="Low complexity" evidence="1">
    <location>
        <begin position="619"/>
        <end position="634"/>
    </location>
</feature>
<feature type="compositionally biased region" description="Acidic residues" evidence="1">
    <location>
        <begin position="241"/>
        <end position="265"/>
    </location>
</feature>
<feature type="compositionally biased region" description="Acidic residues" evidence="1">
    <location>
        <begin position="290"/>
        <end position="319"/>
    </location>
</feature>
<feature type="compositionally biased region" description="Basic and acidic residues" evidence="1">
    <location>
        <begin position="275"/>
        <end position="288"/>
    </location>
</feature>
<evidence type="ECO:0000256" key="2">
    <source>
        <dbReference type="SAM" id="SignalP"/>
    </source>
</evidence>
<feature type="compositionally biased region" description="Polar residues" evidence="1">
    <location>
        <begin position="345"/>
        <end position="358"/>
    </location>
</feature>
<feature type="compositionally biased region" description="Basic and acidic residues" evidence="1">
    <location>
        <begin position="656"/>
        <end position="673"/>
    </location>
</feature>
<evidence type="ECO:0000313" key="3">
    <source>
        <dbReference type="EMBL" id="KAK3203807.1"/>
    </source>
</evidence>
<protein>
    <submittedName>
        <fullName evidence="3">Uncharacterized protein</fullName>
    </submittedName>
</protein>
<feature type="signal peptide" evidence="2">
    <location>
        <begin position="1"/>
        <end position="17"/>
    </location>
</feature>
<organism evidence="3 4">
    <name type="scientific">Pseudopithomyces chartarum</name>
    <dbReference type="NCBI Taxonomy" id="1892770"/>
    <lineage>
        <taxon>Eukaryota</taxon>
        <taxon>Fungi</taxon>
        <taxon>Dikarya</taxon>
        <taxon>Ascomycota</taxon>
        <taxon>Pezizomycotina</taxon>
        <taxon>Dothideomycetes</taxon>
        <taxon>Pleosporomycetidae</taxon>
        <taxon>Pleosporales</taxon>
        <taxon>Massarineae</taxon>
        <taxon>Didymosphaeriaceae</taxon>
        <taxon>Pseudopithomyces</taxon>
    </lineage>
</organism>
<keyword evidence="4" id="KW-1185">Reference proteome</keyword>
<feature type="compositionally biased region" description="Polar residues" evidence="1">
    <location>
        <begin position="490"/>
        <end position="523"/>
    </location>
</feature>
<feature type="region of interest" description="Disordered" evidence="1">
    <location>
        <begin position="466"/>
        <end position="536"/>
    </location>
</feature>
<feature type="compositionally biased region" description="Polar residues" evidence="1">
    <location>
        <begin position="467"/>
        <end position="483"/>
    </location>
</feature>
<feature type="chain" id="PRO_5043019811" evidence="2">
    <location>
        <begin position="18"/>
        <end position="737"/>
    </location>
</feature>
<evidence type="ECO:0000313" key="4">
    <source>
        <dbReference type="Proteomes" id="UP001280581"/>
    </source>
</evidence>
<dbReference type="Proteomes" id="UP001280581">
    <property type="component" value="Unassembled WGS sequence"/>
</dbReference>
<accession>A0AAN6LT54</accession>
<keyword evidence="2" id="KW-0732">Signal</keyword>
<feature type="region of interest" description="Disordered" evidence="1">
    <location>
        <begin position="596"/>
        <end position="675"/>
    </location>
</feature>
<gene>
    <name evidence="3" type="ORF">GRF29_106g701304</name>
</gene>
<comment type="caution">
    <text evidence="3">The sequence shown here is derived from an EMBL/GenBank/DDBJ whole genome shotgun (WGS) entry which is preliminary data.</text>
</comment>
<feature type="region of interest" description="Disordered" evidence="1">
    <location>
        <begin position="226"/>
        <end position="358"/>
    </location>
</feature>